<keyword evidence="1" id="KW-1133">Transmembrane helix</keyword>
<dbReference type="Pfam" id="PF06580">
    <property type="entry name" value="His_kinase"/>
    <property type="match status" value="1"/>
</dbReference>
<dbReference type="GO" id="GO:0000155">
    <property type="term" value="F:phosphorelay sensor kinase activity"/>
    <property type="evidence" value="ECO:0007669"/>
    <property type="project" value="InterPro"/>
</dbReference>
<keyword evidence="1" id="KW-0812">Transmembrane</keyword>
<feature type="transmembrane region" description="Helical" evidence="1">
    <location>
        <begin position="5"/>
        <end position="23"/>
    </location>
</feature>
<protein>
    <submittedName>
        <fullName evidence="3">Histidine kinase</fullName>
    </submittedName>
</protein>
<keyword evidence="3" id="KW-0808">Transferase</keyword>
<feature type="transmembrane region" description="Helical" evidence="1">
    <location>
        <begin position="113"/>
        <end position="137"/>
    </location>
</feature>
<dbReference type="InterPro" id="IPR036890">
    <property type="entry name" value="HATPase_C_sf"/>
</dbReference>
<feature type="transmembrane region" description="Helical" evidence="1">
    <location>
        <begin position="35"/>
        <end position="59"/>
    </location>
</feature>
<dbReference type="GO" id="GO:0016020">
    <property type="term" value="C:membrane"/>
    <property type="evidence" value="ECO:0007669"/>
    <property type="project" value="InterPro"/>
</dbReference>
<reference evidence="3" key="1">
    <citation type="submission" date="2020-08" db="EMBL/GenBank/DDBJ databases">
        <title>Pontibacter sp. SD6 16S ribosomal RNA gene Genome sequencing and assembly.</title>
        <authorList>
            <person name="Kang M."/>
        </authorList>
    </citation>
    <scope>NUCLEOTIDE SEQUENCE</scope>
    <source>
        <strain evidence="3">SD6</strain>
    </source>
</reference>
<keyword evidence="4" id="KW-1185">Reference proteome</keyword>
<name>A0A923N792_9BACT</name>
<evidence type="ECO:0000259" key="2">
    <source>
        <dbReference type="Pfam" id="PF06580"/>
    </source>
</evidence>
<keyword evidence="1" id="KW-0472">Membrane</keyword>
<comment type="caution">
    <text evidence="3">The sequence shown here is derived from an EMBL/GenBank/DDBJ whole genome shotgun (WGS) entry which is preliminary data.</text>
</comment>
<dbReference type="Proteomes" id="UP000603640">
    <property type="component" value="Unassembled WGS sequence"/>
</dbReference>
<evidence type="ECO:0000256" key="1">
    <source>
        <dbReference type="SAM" id="Phobius"/>
    </source>
</evidence>
<feature type="domain" description="Signal transduction histidine kinase internal region" evidence="2">
    <location>
        <begin position="151"/>
        <end position="228"/>
    </location>
</feature>
<organism evidence="3 4">
    <name type="scientific">Pontibacter cellulosilyticus</name>
    <dbReference type="NCBI Taxonomy" id="1720253"/>
    <lineage>
        <taxon>Bacteria</taxon>
        <taxon>Pseudomonadati</taxon>
        <taxon>Bacteroidota</taxon>
        <taxon>Cytophagia</taxon>
        <taxon>Cytophagales</taxon>
        <taxon>Hymenobacteraceae</taxon>
        <taxon>Pontibacter</taxon>
    </lineage>
</organism>
<accession>A0A923N792</accession>
<feature type="transmembrane region" description="Helical" evidence="1">
    <location>
        <begin position="71"/>
        <end position="93"/>
    </location>
</feature>
<sequence length="336" mass="38085">MKKQFLFLQIIGWLVTFALFFLYGNQVLGAFGTGYILAITVMSCVSFALIIYGYVYFVYPRFYKAGALTPLVLATATLYALAVVGRSLVEYLLLAPAYTLNTVTSFIHNHSLINIISCFIALVVGILLNSVVESMALQQREAEMKQRQAETELKLLKAQVQPHFLFNSFNNLYYDTYKALPDVAQRIAMLSEIMRYFLEESPKARVPIQTEIAFIKNYIELERVRLAKPLHIGLQVDENAHALVPPMLFMPLVENLFKHGLDKNAENSASITLAVQENEIDFVVQNRIVSEEPSARVGTGLKNLTERLQLIFKDKYKLATTQQGEYFNAHLKIPLL</sequence>
<dbReference type="RefSeq" id="WP_187066148.1">
    <property type="nucleotide sequence ID" value="NZ_JACRVF010000001.1"/>
</dbReference>
<evidence type="ECO:0000313" key="4">
    <source>
        <dbReference type="Proteomes" id="UP000603640"/>
    </source>
</evidence>
<dbReference type="AlphaFoldDB" id="A0A923N792"/>
<gene>
    <name evidence="3" type="ORF">H8S84_05010</name>
</gene>
<dbReference type="Gene3D" id="3.30.565.10">
    <property type="entry name" value="Histidine kinase-like ATPase, C-terminal domain"/>
    <property type="match status" value="1"/>
</dbReference>
<evidence type="ECO:0000313" key="3">
    <source>
        <dbReference type="EMBL" id="MBC5992192.1"/>
    </source>
</evidence>
<proteinExistence type="predicted"/>
<dbReference type="PANTHER" id="PTHR34220">
    <property type="entry name" value="SENSOR HISTIDINE KINASE YPDA"/>
    <property type="match status" value="1"/>
</dbReference>
<dbReference type="InterPro" id="IPR010559">
    <property type="entry name" value="Sig_transdc_His_kin_internal"/>
</dbReference>
<keyword evidence="3" id="KW-0418">Kinase</keyword>
<dbReference type="EMBL" id="JACRVF010000001">
    <property type="protein sequence ID" value="MBC5992192.1"/>
    <property type="molecule type" value="Genomic_DNA"/>
</dbReference>
<dbReference type="PANTHER" id="PTHR34220:SF7">
    <property type="entry name" value="SENSOR HISTIDINE KINASE YPDA"/>
    <property type="match status" value="1"/>
</dbReference>
<dbReference type="InterPro" id="IPR050640">
    <property type="entry name" value="Bact_2-comp_sensor_kinase"/>
</dbReference>